<proteinExistence type="predicted"/>
<gene>
    <name evidence="1" type="ORF">EXIGLDRAFT_747834</name>
</gene>
<dbReference type="EMBL" id="KV425947">
    <property type="protein sequence ID" value="KZV96114.1"/>
    <property type="molecule type" value="Genomic_DNA"/>
</dbReference>
<dbReference type="InParanoid" id="A0A165KC49"/>
<accession>A0A165KC49</accession>
<evidence type="ECO:0000313" key="2">
    <source>
        <dbReference type="Proteomes" id="UP000077266"/>
    </source>
</evidence>
<organism evidence="1 2">
    <name type="scientific">Exidia glandulosa HHB12029</name>
    <dbReference type="NCBI Taxonomy" id="1314781"/>
    <lineage>
        <taxon>Eukaryota</taxon>
        <taxon>Fungi</taxon>
        <taxon>Dikarya</taxon>
        <taxon>Basidiomycota</taxon>
        <taxon>Agaricomycotina</taxon>
        <taxon>Agaricomycetes</taxon>
        <taxon>Auriculariales</taxon>
        <taxon>Exidiaceae</taxon>
        <taxon>Exidia</taxon>
    </lineage>
</organism>
<dbReference type="PANTHER" id="PTHR38886:SF1">
    <property type="entry name" value="NACHT-NTPASE AND P-LOOP NTPASES N-TERMINAL DOMAIN-CONTAINING PROTEIN"/>
    <property type="match status" value="1"/>
</dbReference>
<sequence length="527" mass="57865">MFPVTFNAIGDMIALLQVGLDIIKRLDSIRGARAEYRQLADELQALKPILLLYSRAIEALPDIDSRDLVLQPIASAYQDIGHALCLLANFDPLGLSVLPRATRGRSRLRVVWSSLQWSLRGSADVKAGLEKLQKSVDRLKLALIPASVVNNAVEFRAMTQSLDKLALDVSSIDACTATILEDSSVVKADVHAIAADVSTIAADATTQTVMSRAIYDQLKELRLEHDEMMALLQRRSACTIVRFEIPDYYGMTLAITSVLKGSTGLLSSSSDLLSGSVVGSLLTLAARASSFREQAAYLLGACLVLLGTRMVTLYKAPSVIHIVFVVDFFGDILELRPEEASSSEVLQRTLELRLRGRFGFNITRRRMYEIALSDDGRTPGQVLPSVWSHSITPGQKLLLNACVRDSGMEKRIACPACGTSLSKKVIRADAWVKCIRCPTVLDFSPLYRHGTELEDELDRPIDPLEASESHYGTDAGDVPGCIALGLPSVEEELARCQRIRSLAIIARYANNPWSRVRSVHLLRTLHP</sequence>
<dbReference type="Proteomes" id="UP000077266">
    <property type="component" value="Unassembled WGS sequence"/>
</dbReference>
<keyword evidence="2" id="KW-1185">Reference proteome</keyword>
<name>A0A165KC49_EXIGL</name>
<evidence type="ECO:0008006" key="3">
    <source>
        <dbReference type="Google" id="ProtNLM"/>
    </source>
</evidence>
<dbReference type="PANTHER" id="PTHR38886">
    <property type="entry name" value="SESA DOMAIN-CONTAINING PROTEIN"/>
    <property type="match status" value="1"/>
</dbReference>
<reference evidence="1 2" key="1">
    <citation type="journal article" date="2016" name="Mol. Biol. Evol.">
        <title>Comparative Genomics of Early-Diverging Mushroom-Forming Fungi Provides Insights into the Origins of Lignocellulose Decay Capabilities.</title>
        <authorList>
            <person name="Nagy L.G."/>
            <person name="Riley R."/>
            <person name="Tritt A."/>
            <person name="Adam C."/>
            <person name="Daum C."/>
            <person name="Floudas D."/>
            <person name="Sun H."/>
            <person name="Yadav J.S."/>
            <person name="Pangilinan J."/>
            <person name="Larsson K.H."/>
            <person name="Matsuura K."/>
            <person name="Barry K."/>
            <person name="Labutti K."/>
            <person name="Kuo R."/>
            <person name="Ohm R.A."/>
            <person name="Bhattacharya S.S."/>
            <person name="Shirouzu T."/>
            <person name="Yoshinaga Y."/>
            <person name="Martin F.M."/>
            <person name="Grigoriev I.V."/>
            <person name="Hibbett D.S."/>
        </authorList>
    </citation>
    <scope>NUCLEOTIDE SEQUENCE [LARGE SCALE GENOMIC DNA]</scope>
    <source>
        <strain evidence="1 2">HHB12029</strain>
    </source>
</reference>
<protein>
    <recommendedName>
        <fullName evidence="3">Fungal N-terminal domain-containing protein</fullName>
    </recommendedName>
</protein>
<dbReference type="AlphaFoldDB" id="A0A165KC49"/>
<dbReference type="OrthoDB" id="3267122at2759"/>
<evidence type="ECO:0000313" key="1">
    <source>
        <dbReference type="EMBL" id="KZV96114.1"/>
    </source>
</evidence>